<dbReference type="InterPro" id="IPR015345">
    <property type="entry name" value="Cytokinin_DH_FAD/cytokin-bd"/>
</dbReference>
<evidence type="ECO:0000256" key="1">
    <source>
        <dbReference type="ARBA" id="ARBA00001974"/>
    </source>
</evidence>
<dbReference type="SUPFAM" id="SSF55103">
    <property type="entry name" value="FAD-linked oxidases, C-terminal domain"/>
    <property type="match status" value="2"/>
</dbReference>
<reference evidence="8" key="1">
    <citation type="submission" date="2019-09" db="EMBL/GenBank/DDBJ databases">
        <title>Draft genome information of white flower Hibiscus syriacus.</title>
        <authorList>
            <person name="Kim Y.-M."/>
        </authorList>
    </citation>
    <scope>NUCLEOTIDE SEQUENCE [LARGE SCALE GENOMIC DNA]</scope>
    <source>
        <strain evidence="8">YM2019G1</strain>
    </source>
</reference>
<evidence type="ECO:0000256" key="6">
    <source>
        <dbReference type="SAM" id="Phobius"/>
    </source>
</evidence>
<dbReference type="Gene3D" id="3.40.462.10">
    <property type="entry name" value="FAD-linked oxidases, C-terminal domain"/>
    <property type="match status" value="2"/>
</dbReference>
<dbReference type="GO" id="GO:0050660">
    <property type="term" value="F:flavin adenine dinucleotide binding"/>
    <property type="evidence" value="ECO:0007669"/>
    <property type="project" value="InterPro"/>
</dbReference>
<comment type="cofactor">
    <cofactor evidence="1">
        <name>FAD</name>
        <dbReference type="ChEBI" id="CHEBI:57692"/>
    </cofactor>
</comment>
<feature type="transmembrane region" description="Helical" evidence="6">
    <location>
        <begin position="20"/>
        <end position="50"/>
    </location>
</feature>
<keyword evidence="5" id="KW-0560">Oxidoreductase</keyword>
<keyword evidence="9" id="KW-1185">Reference proteome</keyword>
<evidence type="ECO:0000259" key="7">
    <source>
        <dbReference type="Pfam" id="PF09265"/>
    </source>
</evidence>
<dbReference type="PANTHER" id="PTHR13878:SF112">
    <property type="entry name" value="CYTOKININ DEHYDROGENASE 7"/>
    <property type="match status" value="1"/>
</dbReference>
<keyword evidence="4" id="KW-0274">FAD</keyword>
<dbReference type="EMBL" id="VEPZ02001200">
    <property type="protein sequence ID" value="KAE8687828.1"/>
    <property type="molecule type" value="Genomic_DNA"/>
</dbReference>
<dbReference type="PANTHER" id="PTHR13878">
    <property type="entry name" value="GULONOLACTONE OXIDASE"/>
    <property type="match status" value="1"/>
</dbReference>
<protein>
    <submittedName>
        <fullName evidence="8">Cytokinin dehydrogenase 11</fullName>
    </submittedName>
</protein>
<dbReference type="InterPro" id="IPR050432">
    <property type="entry name" value="FAD-linked_Oxidoreductases_BP"/>
</dbReference>
<name>A0A6A2Z7E9_HIBSY</name>
<keyword evidence="3" id="KW-0285">Flavoprotein</keyword>
<dbReference type="InterPro" id="IPR016170">
    <property type="entry name" value="Cytok_DH_C_sf"/>
</dbReference>
<gene>
    <name evidence="8" type="ORF">F3Y22_tig00111008pilonHSYRG00248</name>
</gene>
<accession>A0A6A2Z7E9</accession>
<evidence type="ECO:0000313" key="9">
    <source>
        <dbReference type="Proteomes" id="UP000436088"/>
    </source>
</evidence>
<evidence type="ECO:0000256" key="4">
    <source>
        <dbReference type="ARBA" id="ARBA00022827"/>
    </source>
</evidence>
<dbReference type="GO" id="GO:0009690">
    <property type="term" value="P:cytokinin metabolic process"/>
    <property type="evidence" value="ECO:0007669"/>
    <property type="project" value="InterPro"/>
</dbReference>
<dbReference type="GO" id="GO:0019139">
    <property type="term" value="F:cytokinin dehydrogenase activity"/>
    <property type="evidence" value="ECO:0007669"/>
    <property type="project" value="InterPro"/>
</dbReference>
<keyword evidence="6" id="KW-1133">Transmembrane helix</keyword>
<feature type="domain" description="Cytokinin dehydrogenase 1 FAD/cytokinin binding" evidence="7">
    <location>
        <begin position="59"/>
        <end position="152"/>
    </location>
</feature>
<keyword evidence="6" id="KW-0812">Transmembrane</keyword>
<dbReference type="Pfam" id="PF09265">
    <property type="entry name" value="Cytokin-bind"/>
    <property type="match status" value="2"/>
</dbReference>
<sequence>MREPEFVSGFCLKREKTVPLSGIVGVVLALVSVFLRFFSSYFAGVVAFIATTKAFVGPVRWIRVVYSDFDEFTGDDEFLVSLKGDESFDYVEGFVFSNNDDPINGWPSVPLDPNHGFNPKLIPSTAGSVLYCLEVAFHYRYSDQPSTVDMWVPVKAFDPNKKMLGSFHQPCHANNENNVKENSWIAYTCMNSATDDGPILVSIITRIEDSLEAVSGLLERLGFVEGLKFQVDLSNVEFLLRLKRVEEQAKADGIWEGPHPWLKLFISKSDIFDFDRTVFKKMLKDGTGGPKLIYPLLRSKWDNRTSVALPDSEIFYLVALLRSVPAGPLVEKSVAQNNEIVEWCIRQGLDSKQYFPRYQSKEDWKRHFGNQWTRFVERKTSFDPMTILAPGQKIFKRTHRS</sequence>
<keyword evidence="6" id="KW-0472">Membrane</keyword>
<comment type="caution">
    <text evidence="8">The sequence shown here is derived from an EMBL/GenBank/DDBJ whole genome shotgun (WGS) entry which is preliminary data.</text>
</comment>
<organism evidence="8 9">
    <name type="scientific">Hibiscus syriacus</name>
    <name type="common">Rose of Sharon</name>
    <dbReference type="NCBI Taxonomy" id="106335"/>
    <lineage>
        <taxon>Eukaryota</taxon>
        <taxon>Viridiplantae</taxon>
        <taxon>Streptophyta</taxon>
        <taxon>Embryophyta</taxon>
        <taxon>Tracheophyta</taxon>
        <taxon>Spermatophyta</taxon>
        <taxon>Magnoliopsida</taxon>
        <taxon>eudicotyledons</taxon>
        <taxon>Gunneridae</taxon>
        <taxon>Pentapetalae</taxon>
        <taxon>rosids</taxon>
        <taxon>malvids</taxon>
        <taxon>Malvales</taxon>
        <taxon>Malvaceae</taxon>
        <taxon>Malvoideae</taxon>
        <taxon>Hibiscus</taxon>
    </lineage>
</organism>
<evidence type="ECO:0000313" key="8">
    <source>
        <dbReference type="EMBL" id="KAE8687828.1"/>
    </source>
</evidence>
<dbReference type="Proteomes" id="UP000436088">
    <property type="component" value="Unassembled WGS sequence"/>
</dbReference>
<evidence type="ECO:0000256" key="5">
    <source>
        <dbReference type="ARBA" id="ARBA00023002"/>
    </source>
</evidence>
<evidence type="ECO:0000256" key="3">
    <source>
        <dbReference type="ARBA" id="ARBA00022630"/>
    </source>
</evidence>
<dbReference type="InterPro" id="IPR016164">
    <property type="entry name" value="FAD-linked_Oxase-like_C"/>
</dbReference>
<evidence type="ECO:0000256" key="2">
    <source>
        <dbReference type="ARBA" id="ARBA00005466"/>
    </source>
</evidence>
<feature type="domain" description="Cytokinin dehydrogenase 1 FAD/cytokinin binding" evidence="7">
    <location>
        <begin position="212"/>
        <end position="395"/>
    </location>
</feature>
<comment type="similarity">
    <text evidence="2">Belongs to the oxygen-dependent FAD-linked oxidoreductase family.</text>
</comment>
<proteinExistence type="inferred from homology"/>
<dbReference type="AlphaFoldDB" id="A0A6A2Z7E9"/>